<name>A0A0S4JKZ0_BODSA</name>
<reference evidence="3" key="1">
    <citation type="submission" date="2015-09" db="EMBL/GenBank/DDBJ databases">
        <authorList>
            <consortium name="Pathogen Informatics"/>
        </authorList>
    </citation>
    <scope>NUCLEOTIDE SEQUENCE [LARGE SCALE GENOMIC DNA]</scope>
    <source>
        <strain evidence="3">Lake Konstanz</strain>
    </source>
</reference>
<evidence type="ECO:0000313" key="2">
    <source>
        <dbReference type="EMBL" id="CUG91264.1"/>
    </source>
</evidence>
<keyword evidence="3" id="KW-1185">Reference proteome</keyword>
<evidence type="ECO:0000256" key="1">
    <source>
        <dbReference type="SAM" id="MobiDB-lite"/>
    </source>
</evidence>
<feature type="compositionally biased region" description="Polar residues" evidence="1">
    <location>
        <begin position="63"/>
        <end position="86"/>
    </location>
</feature>
<proteinExistence type="predicted"/>
<evidence type="ECO:0000313" key="3">
    <source>
        <dbReference type="Proteomes" id="UP000051952"/>
    </source>
</evidence>
<dbReference type="EMBL" id="CYKH01001902">
    <property type="protein sequence ID" value="CUG91264.1"/>
    <property type="molecule type" value="Genomic_DNA"/>
</dbReference>
<dbReference type="OMA" id="MEEHETH"/>
<dbReference type="AlphaFoldDB" id="A0A0S4JKZ0"/>
<keyword evidence="2" id="KW-0472">Membrane</keyword>
<dbReference type="VEuPathDB" id="TriTrypDB:BSAL_31020"/>
<dbReference type="OrthoDB" id="277769at2759"/>
<organism evidence="2 3">
    <name type="scientific">Bodo saltans</name>
    <name type="common">Flagellated protozoan</name>
    <dbReference type="NCBI Taxonomy" id="75058"/>
    <lineage>
        <taxon>Eukaryota</taxon>
        <taxon>Discoba</taxon>
        <taxon>Euglenozoa</taxon>
        <taxon>Kinetoplastea</taxon>
        <taxon>Metakinetoplastina</taxon>
        <taxon>Eubodonida</taxon>
        <taxon>Bodonidae</taxon>
        <taxon>Bodo</taxon>
    </lineage>
</organism>
<feature type="region of interest" description="Disordered" evidence="1">
    <location>
        <begin position="119"/>
        <end position="145"/>
    </location>
</feature>
<accession>A0A0S4JKZ0</accession>
<sequence>LMVEAILTSLYFCQFVNRTQNTLEMDGDLTSVNPDLLKLASNPEEWKQKRREALLKVFHGGNAPTNNASQFLPTDNDQQSASSSGNVTGGDEKFVLQQLASMKRRRDGDYSINGTAHTAAAAPVVAPPAPMSLKDRLQQKFSAPQ</sequence>
<protein>
    <submittedName>
        <fullName evidence="2">Transmembrane protein, putative</fullName>
    </submittedName>
</protein>
<keyword evidence="2" id="KW-0812">Transmembrane</keyword>
<dbReference type="Proteomes" id="UP000051952">
    <property type="component" value="Unassembled WGS sequence"/>
</dbReference>
<gene>
    <name evidence="2" type="ORF">BSAL_31020</name>
</gene>
<feature type="non-terminal residue" evidence="2">
    <location>
        <position position="1"/>
    </location>
</feature>
<feature type="region of interest" description="Disordered" evidence="1">
    <location>
        <begin position="58"/>
        <end position="92"/>
    </location>
</feature>